<feature type="region of interest" description="Disordered" evidence="1">
    <location>
        <begin position="18"/>
        <end position="50"/>
    </location>
</feature>
<reference evidence="3 4" key="1">
    <citation type="submission" date="2015-02" db="EMBL/GenBank/DDBJ databases">
        <authorList>
            <person name="Ju K.-S."/>
            <person name="Doroghazi J.R."/>
            <person name="Metcalf W."/>
        </authorList>
    </citation>
    <scope>NUCLEOTIDE SEQUENCE [LARGE SCALE GENOMIC DNA]</scope>
    <source>
        <strain evidence="3 4">NRRL B-16140</strain>
    </source>
</reference>
<keyword evidence="2" id="KW-0732">Signal</keyword>
<dbReference type="PATRIC" id="fig|68170.10.peg.8642"/>
<feature type="signal peptide" evidence="2">
    <location>
        <begin position="1"/>
        <end position="17"/>
    </location>
</feature>
<dbReference type="AlphaFoldDB" id="A0A0F0GNC4"/>
<sequence>MSRIALLALVLAGCGQAAPPAAPPSSTSTSTTTTTTTTTSTPPTASPAAAAQGVDYASCTDGTCEVFVNGEVTIPLAPEFGFTTFVVTRTPDLTKVFGGDPVNGNLRAEIGGKGHLNSNGITMEVVISTESGAVLRFSPRKD</sequence>
<name>A0A0F0GNC4_LENAE</name>
<evidence type="ECO:0000256" key="1">
    <source>
        <dbReference type="SAM" id="MobiDB-lite"/>
    </source>
</evidence>
<organism evidence="3 4">
    <name type="scientific">Lentzea aerocolonigenes</name>
    <name type="common">Lechevalieria aerocolonigenes</name>
    <name type="synonym">Saccharothrix aerocolonigenes</name>
    <dbReference type="NCBI Taxonomy" id="68170"/>
    <lineage>
        <taxon>Bacteria</taxon>
        <taxon>Bacillati</taxon>
        <taxon>Actinomycetota</taxon>
        <taxon>Actinomycetes</taxon>
        <taxon>Pseudonocardiales</taxon>
        <taxon>Pseudonocardiaceae</taxon>
        <taxon>Lentzea</taxon>
    </lineage>
</organism>
<comment type="caution">
    <text evidence="3">The sequence shown here is derived from an EMBL/GenBank/DDBJ whole genome shotgun (WGS) entry which is preliminary data.</text>
</comment>
<feature type="chain" id="PRO_5002441054" description="Lipoprotein" evidence="2">
    <location>
        <begin position="18"/>
        <end position="142"/>
    </location>
</feature>
<accession>A0A0F0GNC4</accession>
<dbReference type="Proteomes" id="UP000033393">
    <property type="component" value="Unassembled WGS sequence"/>
</dbReference>
<keyword evidence="4" id="KW-1185">Reference proteome</keyword>
<dbReference type="OrthoDB" id="3577535at2"/>
<feature type="compositionally biased region" description="Low complexity" evidence="1">
    <location>
        <begin position="24"/>
        <end position="50"/>
    </location>
</feature>
<evidence type="ECO:0008006" key="5">
    <source>
        <dbReference type="Google" id="ProtNLM"/>
    </source>
</evidence>
<evidence type="ECO:0000313" key="4">
    <source>
        <dbReference type="Proteomes" id="UP000033393"/>
    </source>
</evidence>
<evidence type="ECO:0000313" key="3">
    <source>
        <dbReference type="EMBL" id="KJK43442.1"/>
    </source>
</evidence>
<dbReference type="EMBL" id="JYJG01000291">
    <property type="protein sequence ID" value="KJK43442.1"/>
    <property type="molecule type" value="Genomic_DNA"/>
</dbReference>
<dbReference type="RefSeq" id="WP_045315686.1">
    <property type="nucleotide sequence ID" value="NZ_JYJG01000291.1"/>
</dbReference>
<proteinExistence type="predicted"/>
<evidence type="ECO:0000256" key="2">
    <source>
        <dbReference type="SAM" id="SignalP"/>
    </source>
</evidence>
<gene>
    <name evidence="3" type="ORF">UK23_33275</name>
</gene>
<protein>
    <recommendedName>
        <fullName evidence="5">Lipoprotein</fullName>
    </recommendedName>
</protein>